<keyword evidence="2" id="KW-1185">Reference proteome</keyword>
<name>A0ABQ8TB56_PERAM</name>
<reference evidence="1 2" key="1">
    <citation type="journal article" date="2022" name="Allergy">
        <title>Genome assembly and annotation of Periplaneta americana reveal a comprehensive cockroach allergen profile.</title>
        <authorList>
            <person name="Wang L."/>
            <person name="Xiong Q."/>
            <person name="Saelim N."/>
            <person name="Wang L."/>
            <person name="Nong W."/>
            <person name="Wan A.T."/>
            <person name="Shi M."/>
            <person name="Liu X."/>
            <person name="Cao Q."/>
            <person name="Hui J.H.L."/>
            <person name="Sookrung N."/>
            <person name="Leung T.F."/>
            <person name="Tungtrongchitr A."/>
            <person name="Tsui S.K.W."/>
        </authorList>
    </citation>
    <scope>NUCLEOTIDE SEQUENCE [LARGE SCALE GENOMIC DNA]</scope>
    <source>
        <strain evidence="1">PWHHKU_190912</strain>
    </source>
</reference>
<comment type="caution">
    <text evidence="1">The sequence shown here is derived from an EMBL/GenBank/DDBJ whole genome shotgun (WGS) entry which is preliminary data.</text>
</comment>
<dbReference type="Gene3D" id="3.10.20.90">
    <property type="entry name" value="Phosphatidylinositol 3-kinase Catalytic Subunit, Chain A, domain 1"/>
    <property type="match status" value="1"/>
</dbReference>
<dbReference type="SUPFAM" id="SSF54277">
    <property type="entry name" value="CAD &amp; PB1 domains"/>
    <property type="match status" value="1"/>
</dbReference>
<evidence type="ECO:0000313" key="1">
    <source>
        <dbReference type="EMBL" id="KAJ4443331.1"/>
    </source>
</evidence>
<dbReference type="EMBL" id="JAJSOF020000013">
    <property type="protein sequence ID" value="KAJ4443331.1"/>
    <property type="molecule type" value="Genomic_DNA"/>
</dbReference>
<evidence type="ECO:0000313" key="2">
    <source>
        <dbReference type="Proteomes" id="UP001148838"/>
    </source>
</evidence>
<gene>
    <name evidence="1" type="ORF">ANN_04999</name>
</gene>
<accession>A0ABQ8TB56</accession>
<proteinExistence type="predicted"/>
<dbReference type="Proteomes" id="UP001148838">
    <property type="component" value="Unassembled WGS sequence"/>
</dbReference>
<sequence length="329" mass="37005">MDEAFNLLSDNVERRYDFILLRTENERSAVSKEVERRHLLGICRNFEHRGDANELAALVASFWSASQLVLCSSEASFETRIRLECVHNCWERPGQWTVAGSTDFECSGPQLGDLNSKFSGLSLKVSDQRCVTVCADDELSPKQAKPWKRKVVEGGGVERAGSCALSQLASLALSNVCSRLHSEVMITYIDPHITVEQLCQEMKDICRFTPDQVFTMKWVDEEVLYRSVACWVEAFRHRHVTTVNLLCSRHPGASGCYQTVPNRRQALDCARIICSYRYFCADSVSNFMTGFAGAQVVCKVSTTSVNEVTEVDLVRDVPYLSGMISSRRK</sequence>
<protein>
    <submittedName>
        <fullName evidence="1">Uncharacterized protein</fullName>
    </submittedName>
</protein>
<organism evidence="1 2">
    <name type="scientific">Periplaneta americana</name>
    <name type="common">American cockroach</name>
    <name type="synonym">Blatta americana</name>
    <dbReference type="NCBI Taxonomy" id="6978"/>
    <lineage>
        <taxon>Eukaryota</taxon>
        <taxon>Metazoa</taxon>
        <taxon>Ecdysozoa</taxon>
        <taxon>Arthropoda</taxon>
        <taxon>Hexapoda</taxon>
        <taxon>Insecta</taxon>
        <taxon>Pterygota</taxon>
        <taxon>Neoptera</taxon>
        <taxon>Polyneoptera</taxon>
        <taxon>Dictyoptera</taxon>
        <taxon>Blattodea</taxon>
        <taxon>Blattoidea</taxon>
        <taxon>Blattidae</taxon>
        <taxon>Blattinae</taxon>
        <taxon>Periplaneta</taxon>
    </lineage>
</organism>